<dbReference type="AlphaFoldDB" id="A0A3B6E9R3"/>
<dbReference type="InterPro" id="IPR038765">
    <property type="entry name" value="Papain-like_cys_pep_sf"/>
</dbReference>
<name>A0A3B6E9R3_WHEAT</name>
<dbReference type="STRING" id="4565.A0A3B6E9R3"/>
<dbReference type="Gramene" id="TraesWEE_scaffold_029552_01G000200.1">
    <property type="protein sequence ID" value="TraesWEE_scaffold_029552_01G000200.1"/>
    <property type="gene ID" value="TraesWEE_scaffold_029552_01G000200"/>
</dbReference>
<dbReference type="Gramene" id="TraesROB_scaffold_009497_01G000400.1">
    <property type="protein sequence ID" value="TraesROB_scaffold_009497_01G000400.1"/>
    <property type="gene ID" value="TraesROB_scaffold_009497_01G000400"/>
</dbReference>
<evidence type="ECO:0000256" key="1">
    <source>
        <dbReference type="SAM" id="MobiDB-lite"/>
    </source>
</evidence>
<dbReference type="Proteomes" id="UP000019116">
    <property type="component" value="Chromosome 3A"/>
</dbReference>
<dbReference type="PANTHER" id="PTHR34835:SF68">
    <property type="entry name" value="UBIQUITIN-LIKE PROTEASE FAMILY PROFILE DOMAIN-CONTAINING PROTEIN"/>
    <property type="match status" value="1"/>
</dbReference>
<reference evidence="2" key="2">
    <citation type="submission" date="2018-10" db="UniProtKB">
        <authorList>
            <consortium name="EnsemblPlants"/>
        </authorList>
    </citation>
    <scope>IDENTIFICATION</scope>
</reference>
<dbReference type="EnsemblPlants" id="TraesCS3A02G045400.1">
    <property type="protein sequence ID" value="TraesCS3A02G045400.1"/>
    <property type="gene ID" value="TraesCS3A02G045400"/>
</dbReference>
<feature type="region of interest" description="Disordered" evidence="1">
    <location>
        <begin position="460"/>
        <end position="484"/>
    </location>
</feature>
<dbReference type="Gene3D" id="3.40.395.10">
    <property type="entry name" value="Adenoviral Proteinase, Chain A"/>
    <property type="match status" value="1"/>
</dbReference>
<proteinExistence type="predicted"/>
<evidence type="ECO:0008006" key="4">
    <source>
        <dbReference type="Google" id="ProtNLM"/>
    </source>
</evidence>
<accession>A0A3B6E9R3</accession>
<reference evidence="2" key="1">
    <citation type="submission" date="2018-08" db="EMBL/GenBank/DDBJ databases">
        <authorList>
            <person name="Rossello M."/>
        </authorList>
    </citation>
    <scope>NUCLEOTIDE SEQUENCE [LARGE SCALE GENOMIC DNA]</scope>
    <source>
        <strain evidence="2">cv. Chinese Spring</strain>
    </source>
</reference>
<protein>
    <recommendedName>
        <fullName evidence="4">Ubiquitin-like protease family profile domain-containing protein</fullName>
    </recommendedName>
</protein>
<keyword evidence="3" id="KW-1185">Reference proteome</keyword>
<dbReference type="SUPFAM" id="SSF54001">
    <property type="entry name" value="Cysteine proteinases"/>
    <property type="match status" value="1"/>
</dbReference>
<evidence type="ECO:0000313" key="2">
    <source>
        <dbReference type="EnsemblPlants" id="TraesCS3A02G045400.1"/>
    </source>
</evidence>
<sequence length="830" mass="94852">MEEEDENQGWGGGRHEQIGVTVDVVERSGDDVEDQTGLTSRLSVKHVVEVITKFDEYKRWLVSEIGFEGMLKLPLLGKMDLKMSAWIMRKVKVKVRAIVVDEHRVIPFVPEDFHKVFGIPCGNRAVRGRDGKIKSAAVEFMKQTIGMDASPAQNLKMAEDFLSRDISDESSKIEKDCFQISFVIFVMGYVLSPGTKYEHMTIDFWGALANPELISQFNWCEYAVDNLMAAVMKLQREYHNKAQVVHLSGCHLFFQIFLLDNIDLGIFNMIHSVFPRIQSFDYKMLRQMITMARCEQRGSITYVPGAIRPPDSVCYVPVSVTSAMWTDGMSLPSSSKQPSSRMSVTRKCRTSKALQELSLMLKQHNAKCTLAATLLRNQLQSDMFCFAEKMVELVKDRCRCCSNRGLSKCTSLEDTDVDGNSSRRVFEVGRRLDMGCDEVHAKSKVYEDYQRMKRICVERNKNKAESGQGQSRTKDDVPVYNNPVIERKPDDRGKMFEDRIVVYAQTIAEMVQSLYDTDTKEATFVYFHSTESKLPRRRNVMSASFCNDPWSRGCVPQPASIPLIGKFNAWIGGQKDLDLNSVWLLHTSPRLLRVNVVCIQQQILGSEALDHEVATLLLRRFYQIDTGDGGASTYMLWREVLEPDFSTHALAGGKVLHVKAVQGVFTHANHDITTCRMFFVPAVLDQGWAAYMWDMMRKEIHVLDPMCQQAMGLEQRHLMHEVAVSQIHAALFGCLNEYFAKWHRASQSWKRKFPKITDDFFTRDESGICMIHAIRNYCGEKMMCALTKNNIASFRKLVAYEVFHLRDDRGDFVADDLLRAAFDEPEERCE</sequence>
<dbReference type="Gramene" id="TraesCS3A02G045400.1">
    <property type="protein sequence ID" value="TraesCS3A02G045400.1"/>
    <property type="gene ID" value="TraesCS3A02G045400"/>
</dbReference>
<dbReference type="OrthoDB" id="682493at2759"/>
<evidence type="ECO:0000313" key="3">
    <source>
        <dbReference type="Proteomes" id="UP000019116"/>
    </source>
</evidence>
<dbReference type="PANTHER" id="PTHR34835">
    <property type="entry name" value="OS07G0283600 PROTEIN-RELATED"/>
    <property type="match status" value="1"/>
</dbReference>
<organism evidence="2">
    <name type="scientific">Triticum aestivum</name>
    <name type="common">Wheat</name>
    <dbReference type="NCBI Taxonomy" id="4565"/>
    <lineage>
        <taxon>Eukaryota</taxon>
        <taxon>Viridiplantae</taxon>
        <taxon>Streptophyta</taxon>
        <taxon>Embryophyta</taxon>
        <taxon>Tracheophyta</taxon>
        <taxon>Spermatophyta</taxon>
        <taxon>Magnoliopsida</taxon>
        <taxon>Liliopsida</taxon>
        <taxon>Poales</taxon>
        <taxon>Poaceae</taxon>
        <taxon>BOP clade</taxon>
        <taxon>Pooideae</taxon>
        <taxon>Triticodae</taxon>
        <taxon>Triticeae</taxon>
        <taxon>Triticinae</taxon>
        <taxon>Triticum</taxon>
    </lineage>
</organism>
<dbReference type="Gramene" id="TraesCS3A03G0091200.2">
    <property type="protein sequence ID" value="TraesCS3A03G0091200.2.CDS"/>
    <property type="gene ID" value="TraesCS3A03G0091200"/>
</dbReference>
<dbReference type="OMA" id="THANHDI"/>